<dbReference type="InterPro" id="IPR011330">
    <property type="entry name" value="Glyco_hydro/deAcase_b/a-brl"/>
</dbReference>
<accession>A0A3D9HUY6</accession>
<protein>
    <recommendedName>
        <fullName evidence="4">Divergent polysaccharide deacetylase family protein</fullName>
    </recommendedName>
</protein>
<evidence type="ECO:0000313" key="2">
    <source>
        <dbReference type="EMBL" id="RED53277.1"/>
    </source>
</evidence>
<evidence type="ECO:0008006" key="4">
    <source>
        <dbReference type="Google" id="ProtNLM"/>
    </source>
</evidence>
<dbReference type="SUPFAM" id="SSF88713">
    <property type="entry name" value="Glycoside hydrolase/deacetylase"/>
    <property type="match status" value="1"/>
</dbReference>
<dbReference type="OrthoDB" id="9784811at2"/>
<keyword evidence="1" id="KW-0812">Transmembrane</keyword>
<dbReference type="PANTHER" id="PTHR30105:SF2">
    <property type="entry name" value="DIVERGENT POLYSACCHARIDE DEACETYLASE SUPERFAMILY"/>
    <property type="match status" value="1"/>
</dbReference>
<feature type="transmembrane region" description="Helical" evidence="1">
    <location>
        <begin position="12"/>
        <end position="31"/>
    </location>
</feature>
<dbReference type="Proteomes" id="UP000256845">
    <property type="component" value="Unassembled WGS sequence"/>
</dbReference>
<keyword evidence="3" id="KW-1185">Reference proteome</keyword>
<sequence length="400" mass="43474">MTDGPHKTVFPLVAGVLMIGAVVGVGLGLLIDDAPEPVAEKHSNIPKEPTPEPVISLSVRVDRSERALSALQYEDVANVPPVVDETIIPGDAEEDVVEADPSDPLLALVKPDEGVITPNVTHASPEQETVASVPADITPAAPAESYAKPVPIWEKRALPVSGLLGERRPLLAVVIDDVGIDQRRTAQAIELPGPMTFSFIPYGRNLSQFVDTASKNGHEIMLHMPMEPENENVDPGPNALLTSLDEAEIAKRLNWGLSQFNGYIGLNNHMGSKFTAWVPGMRIVLEELRNRDLMFMDSITSPQSVGYKLAREMGVAVTIRDVFLDHDQDEKAIRAQLGRMEKIARENGHAIAIGHPHDSTLAVLGDWVEGVEERGYRLVPVSAILLKKRAVQVSRQESQG</sequence>
<dbReference type="GO" id="GO:0005975">
    <property type="term" value="P:carbohydrate metabolic process"/>
    <property type="evidence" value="ECO:0007669"/>
    <property type="project" value="InterPro"/>
</dbReference>
<comment type="caution">
    <text evidence="2">The sequence shown here is derived from an EMBL/GenBank/DDBJ whole genome shotgun (WGS) entry which is preliminary data.</text>
</comment>
<dbReference type="PANTHER" id="PTHR30105">
    <property type="entry name" value="UNCHARACTERIZED YIBQ-RELATED"/>
    <property type="match status" value="1"/>
</dbReference>
<dbReference type="EMBL" id="QRDW01000001">
    <property type="protein sequence ID" value="RED53277.1"/>
    <property type="molecule type" value="Genomic_DNA"/>
</dbReference>
<reference evidence="2 3" key="1">
    <citation type="submission" date="2018-07" db="EMBL/GenBank/DDBJ databases">
        <title>Genomic Encyclopedia of Type Strains, Phase III (KMG-III): the genomes of soil and plant-associated and newly described type strains.</title>
        <authorList>
            <person name="Whitman W."/>
        </authorList>
    </citation>
    <scope>NUCLEOTIDE SEQUENCE [LARGE SCALE GENOMIC DNA]</scope>
    <source>
        <strain evidence="2 3">CECT 8488</strain>
    </source>
</reference>
<proteinExistence type="predicted"/>
<dbReference type="AlphaFoldDB" id="A0A3D9HUY6"/>
<gene>
    <name evidence="2" type="ORF">DFP90_10159</name>
</gene>
<keyword evidence="1" id="KW-0472">Membrane</keyword>
<keyword evidence="1" id="KW-1133">Transmembrane helix</keyword>
<dbReference type="Pfam" id="PF04748">
    <property type="entry name" value="Polysacc_deac_2"/>
    <property type="match status" value="1"/>
</dbReference>
<dbReference type="InterPro" id="IPR006837">
    <property type="entry name" value="Divergent_DAC"/>
</dbReference>
<evidence type="ECO:0000313" key="3">
    <source>
        <dbReference type="Proteomes" id="UP000256845"/>
    </source>
</evidence>
<dbReference type="CDD" id="cd10936">
    <property type="entry name" value="CE4_DAC2"/>
    <property type="match status" value="1"/>
</dbReference>
<dbReference type="Gene3D" id="3.20.20.370">
    <property type="entry name" value="Glycoside hydrolase/deacetylase"/>
    <property type="match status" value="1"/>
</dbReference>
<dbReference type="RefSeq" id="WP_115934435.1">
    <property type="nucleotide sequence ID" value="NZ_QRDW01000001.1"/>
</dbReference>
<organism evidence="2 3">
    <name type="scientific">Aestuariispira insulae</name>
    <dbReference type="NCBI Taxonomy" id="1461337"/>
    <lineage>
        <taxon>Bacteria</taxon>
        <taxon>Pseudomonadati</taxon>
        <taxon>Pseudomonadota</taxon>
        <taxon>Alphaproteobacteria</taxon>
        <taxon>Rhodospirillales</taxon>
        <taxon>Kiloniellaceae</taxon>
        <taxon>Aestuariispira</taxon>
    </lineage>
</organism>
<name>A0A3D9HUY6_9PROT</name>
<evidence type="ECO:0000256" key="1">
    <source>
        <dbReference type="SAM" id="Phobius"/>
    </source>
</evidence>